<dbReference type="Proteomes" id="UP000193411">
    <property type="component" value="Unassembled WGS sequence"/>
</dbReference>
<protein>
    <submittedName>
        <fullName evidence="1">Uncharacterized protein</fullName>
    </submittedName>
</protein>
<sequence length="224" mass="24697">MQAHAETDINPNDTPLLCTSYSPLVQATLVHTRTNPLLAWFASEQWHASSNPILLDEWVAETRAVARVIESLGQVGAHAWIEYVESDHVRTSAVGPSRRGECRCGGLVAGASGVNRMDVAALVVAYLREDRFNEARRVVERMSTASEGDGDLQEVNWMHVLDWIKTRIGPTCDTSNAMAENNDLVGFGLVEVARAIMETTNACESVVDDKWLIEWECKLEQASG</sequence>
<proteinExistence type="predicted"/>
<reference evidence="1 2" key="1">
    <citation type="submission" date="2016-07" db="EMBL/GenBank/DDBJ databases">
        <title>Pervasive Adenine N6-methylation of Active Genes in Fungi.</title>
        <authorList>
            <consortium name="DOE Joint Genome Institute"/>
            <person name="Mondo S.J."/>
            <person name="Dannebaum R.O."/>
            <person name="Kuo R.C."/>
            <person name="Labutti K."/>
            <person name="Haridas S."/>
            <person name="Kuo A."/>
            <person name="Salamov A."/>
            <person name="Ahrendt S.R."/>
            <person name="Lipzen A."/>
            <person name="Sullivan W."/>
            <person name="Andreopoulos W.B."/>
            <person name="Clum A."/>
            <person name="Lindquist E."/>
            <person name="Daum C."/>
            <person name="Ramamoorthy G.K."/>
            <person name="Gryganskyi A."/>
            <person name="Culley D."/>
            <person name="Magnuson J.K."/>
            <person name="James T.Y."/>
            <person name="O'Malley M.A."/>
            <person name="Stajich J.E."/>
            <person name="Spatafora J.W."/>
            <person name="Visel A."/>
            <person name="Grigoriev I.V."/>
        </authorList>
    </citation>
    <scope>NUCLEOTIDE SEQUENCE [LARGE SCALE GENOMIC DNA]</scope>
    <source>
        <strain evidence="1 2">PL171</strain>
    </source>
</reference>
<dbReference type="AlphaFoldDB" id="A0A1Y2I5S3"/>
<accession>A0A1Y2I5S3</accession>
<name>A0A1Y2I5S3_9FUNG</name>
<keyword evidence="2" id="KW-1185">Reference proteome</keyword>
<evidence type="ECO:0000313" key="1">
    <source>
        <dbReference type="EMBL" id="ORZ41654.1"/>
    </source>
</evidence>
<comment type="caution">
    <text evidence="1">The sequence shown here is derived from an EMBL/GenBank/DDBJ whole genome shotgun (WGS) entry which is preliminary data.</text>
</comment>
<evidence type="ECO:0000313" key="2">
    <source>
        <dbReference type="Proteomes" id="UP000193411"/>
    </source>
</evidence>
<gene>
    <name evidence="1" type="ORF">BCR44DRAFT_225636</name>
</gene>
<dbReference type="EMBL" id="MCFL01000001">
    <property type="protein sequence ID" value="ORZ41654.1"/>
    <property type="molecule type" value="Genomic_DNA"/>
</dbReference>
<organism evidence="1 2">
    <name type="scientific">Catenaria anguillulae PL171</name>
    <dbReference type="NCBI Taxonomy" id="765915"/>
    <lineage>
        <taxon>Eukaryota</taxon>
        <taxon>Fungi</taxon>
        <taxon>Fungi incertae sedis</taxon>
        <taxon>Blastocladiomycota</taxon>
        <taxon>Blastocladiomycetes</taxon>
        <taxon>Blastocladiales</taxon>
        <taxon>Catenariaceae</taxon>
        <taxon>Catenaria</taxon>
    </lineage>
</organism>